<proteinExistence type="predicted"/>
<feature type="transmembrane region" description="Helical" evidence="1">
    <location>
        <begin position="235"/>
        <end position="255"/>
    </location>
</feature>
<protein>
    <submittedName>
        <fullName evidence="2">Uncharacterized protein</fullName>
    </submittedName>
</protein>
<dbReference type="RefSeq" id="WP_092056000.1">
    <property type="nucleotide sequence ID" value="NZ_FOQD01000021.1"/>
</dbReference>
<keyword evidence="1" id="KW-0812">Transmembrane</keyword>
<dbReference type="Proteomes" id="UP000199518">
    <property type="component" value="Unassembled WGS sequence"/>
</dbReference>
<evidence type="ECO:0000313" key="3">
    <source>
        <dbReference type="Proteomes" id="UP000199518"/>
    </source>
</evidence>
<name>A0A1I3RN44_9PLAN</name>
<organism evidence="2 3">
    <name type="scientific">Planctomicrobium piriforme</name>
    <dbReference type="NCBI Taxonomy" id="1576369"/>
    <lineage>
        <taxon>Bacteria</taxon>
        <taxon>Pseudomonadati</taxon>
        <taxon>Planctomycetota</taxon>
        <taxon>Planctomycetia</taxon>
        <taxon>Planctomycetales</taxon>
        <taxon>Planctomycetaceae</taxon>
        <taxon>Planctomicrobium</taxon>
    </lineage>
</organism>
<gene>
    <name evidence="2" type="ORF">SAMN05421753_12128</name>
</gene>
<feature type="transmembrane region" description="Helical" evidence="1">
    <location>
        <begin position="123"/>
        <end position="150"/>
    </location>
</feature>
<feature type="transmembrane region" description="Helical" evidence="1">
    <location>
        <begin position="6"/>
        <end position="25"/>
    </location>
</feature>
<dbReference type="STRING" id="1576369.SAMN05421753_12128"/>
<feature type="transmembrane region" description="Helical" evidence="1">
    <location>
        <begin position="267"/>
        <end position="286"/>
    </location>
</feature>
<keyword evidence="1" id="KW-1133">Transmembrane helix</keyword>
<keyword evidence="1" id="KW-0472">Membrane</keyword>
<dbReference type="AlphaFoldDB" id="A0A1I3RN44"/>
<feature type="transmembrane region" description="Helical" evidence="1">
    <location>
        <begin position="208"/>
        <end position="229"/>
    </location>
</feature>
<sequence>MPDPVRIAAAVLVAGLVAGFVTLIAGRVRSANIRSAVAVLGVVIGFYLGCLCLGVKLHWPPREDQDRFLWLLVPLAITMELIALRCGRWQWLPRLLTAGVAGWILLHGSIYLSDLAGPGSREWSTGTAVLVVGGLAATLFVATQLLILLANHTGGRVVMSSVAIACGGAAVTVMLSGYATGGQPGFPLAATLMAVVLASLVTRSTFDASGATGLGMTCLFAILLCGRFFGELSMSHAAVLLLAPLCGWAVTLPWLRTRPAFVRTGLQLLLTTILVIVVLALAQQNFAASSAGPAPTEDAGGLGDYMNFGK</sequence>
<feature type="transmembrane region" description="Helical" evidence="1">
    <location>
        <begin position="68"/>
        <end position="84"/>
    </location>
</feature>
<reference evidence="3" key="1">
    <citation type="submission" date="2016-10" db="EMBL/GenBank/DDBJ databases">
        <authorList>
            <person name="Varghese N."/>
            <person name="Submissions S."/>
        </authorList>
    </citation>
    <scope>NUCLEOTIDE SEQUENCE [LARGE SCALE GENOMIC DNA]</scope>
    <source>
        <strain evidence="3">DSM 26348</strain>
    </source>
</reference>
<dbReference type="OrthoDB" id="278612at2"/>
<dbReference type="EMBL" id="FOQD01000021">
    <property type="protein sequence ID" value="SFJ46626.1"/>
    <property type="molecule type" value="Genomic_DNA"/>
</dbReference>
<accession>A0A1I3RN44</accession>
<feature type="transmembrane region" description="Helical" evidence="1">
    <location>
        <begin position="37"/>
        <end position="56"/>
    </location>
</feature>
<evidence type="ECO:0000313" key="2">
    <source>
        <dbReference type="EMBL" id="SFJ46626.1"/>
    </source>
</evidence>
<feature type="transmembrane region" description="Helical" evidence="1">
    <location>
        <begin position="157"/>
        <end position="179"/>
    </location>
</feature>
<feature type="transmembrane region" description="Helical" evidence="1">
    <location>
        <begin position="91"/>
        <end position="111"/>
    </location>
</feature>
<evidence type="ECO:0000256" key="1">
    <source>
        <dbReference type="SAM" id="Phobius"/>
    </source>
</evidence>
<feature type="transmembrane region" description="Helical" evidence="1">
    <location>
        <begin position="185"/>
        <end position="201"/>
    </location>
</feature>
<keyword evidence="3" id="KW-1185">Reference proteome</keyword>